<feature type="compositionally biased region" description="Acidic residues" evidence="9">
    <location>
        <begin position="46"/>
        <end position="78"/>
    </location>
</feature>
<keyword evidence="12" id="KW-1185">Reference proteome</keyword>
<keyword evidence="3" id="KW-0813">Transport</keyword>
<dbReference type="InterPro" id="IPR036811">
    <property type="entry name" value="Ubol_cytC_Rdtase_hinge_dom_sf"/>
</dbReference>
<dbReference type="Pfam" id="PF02320">
    <property type="entry name" value="UCR_hinge"/>
    <property type="match status" value="1"/>
</dbReference>
<keyword evidence="8" id="KW-0472">Membrane</keyword>
<evidence type="ECO:0000256" key="9">
    <source>
        <dbReference type="SAM" id="MobiDB-lite"/>
    </source>
</evidence>
<dbReference type="Proteomes" id="UP001140217">
    <property type="component" value="Unassembled WGS sequence"/>
</dbReference>
<evidence type="ECO:0000256" key="3">
    <source>
        <dbReference type="ARBA" id="ARBA00022448"/>
    </source>
</evidence>
<name>A0A9W8H222_9FUNG</name>
<evidence type="ECO:0000256" key="5">
    <source>
        <dbReference type="ARBA" id="ARBA00022792"/>
    </source>
</evidence>
<dbReference type="PANTHER" id="PTHR15336">
    <property type="entry name" value="UBIQUINOL-CYTOCHROME C REDUCTASE COMPLEX 7.8 KDA PROTEIN"/>
    <property type="match status" value="1"/>
</dbReference>
<dbReference type="SUPFAM" id="SSF81531">
    <property type="entry name" value="Non-heme 11 kDa protein of cytochrome bc1 complex (Ubiquinol-cytochrome c reductase)"/>
    <property type="match status" value="1"/>
</dbReference>
<proteinExistence type="inferred from homology"/>
<evidence type="ECO:0000259" key="10">
    <source>
        <dbReference type="Pfam" id="PF02320"/>
    </source>
</evidence>
<comment type="similarity">
    <text evidence="2">Belongs to the UQCRH/QCR6 family.</text>
</comment>
<feature type="domain" description="Ubiquinol-cytochrome C reductase hinge" evidence="10">
    <location>
        <begin position="78"/>
        <end position="139"/>
    </location>
</feature>
<dbReference type="OrthoDB" id="405848at2759"/>
<evidence type="ECO:0000256" key="8">
    <source>
        <dbReference type="ARBA" id="ARBA00023136"/>
    </source>
</evidence>
<sequence>MGFFDAINPFGYGSTVHAEAPEAPVAITADAVAVIEAAKDGAAEAVEAEAETEAAVEEAEAEAEEAEAEAEEEEEPEDPASAIKEACAATMACKSLQHHLDECAKRVDEGAHESCAEEFLLFMECVGSCAAEKIFAKLK</sequence>
<feature type="region of interest" description="Disordered" evidence="9">
    <location>
        <begin position="43"/>
        <end position="83"/>
    </location>
</feature>
<dbReference type="Gene3D" id="1.10.287.20">
    <property type="entry name" value="Ubiquinol-cytochrome C reductase hinge domain"/>
    <property type="match status" value="1"/>
</dbReference>
<dbReference type="GO" id="GO:0006122">
    <property type="term" value="P:mitochondrial electron transport, ubiquinol to cytochrome c"/>
    <property type="evidence" value="ECO:0007669"/>
    <property type="project" value="InterPro"/>
</dbReference>
<evidence type="ECO:0000313" key="11">
    <source>
        <dbReference type="EMBL" id="KAJ2777208.1"/>
    </source>
</evidence>
<dbReference type="GO" id="GO:0005743">
    <property type="term" value="C:mitochondrial inner membrane"/>
    <property type="evidence" value="ECO:0007669"/>
    <property type="project" value="UniProtKB-SubCell"/>
</dbReference>
<comment type="subcellular location">
    <subcellularLocation>
        <location evidence="1">Mitochondrion inner membrane</location>
        <topology evidence="1">Peripheral membrane protein</topology>
        <orientation evidence="1">Intermembrane side</orientation>
    </subcellularLocation>
</comment>
<dbReference type="AlphaFoldDB" id="A0A9W8H222"/>
<evidence type="ECO:0000313" key="12">
    <source>
        <dbReference type="Proteomes" id="UP001140217"/>
    </source>
</evidence>
<evidence type="ECO:0000256" key="2">
    <source>
        <dbReference type="ARBA" id="ARBA00006498"/>
    </source>
</evidence>
<accession>A0A9W8H222</accession>
<comment type="caution">
    <text evidence="11">The sequence shown here is derived from an EMBL/GenBank/DDBJ whole genome shotgun (WGS) entry which is preliminary data.</text>
</comment>
<dbReference type="InterPro" id="IPR003422">
    <property type="entry name" value="Cyt_b-c1_6"/>
</dbReference>
<evidence type="ECO:0000256" key="4">
    <source>
        <dbReference type="ARBA" id="ARBA00022660"/>
    </source>
</evidence>
<gene>
    <name evidence="11" type="primary">QCR6</name>
    <name evidence="11" type="ORF">H4R18_005263</name>
</gene>
<dbReference type="InterPro" id="IPR023184">
    <property type="entry name" value="Ubol_cytC_Rdtase_hinge_dom"/>
</dbReference>
<evidence type="ECO:0000256" key="7">
    <source>
        <dbReference type="ARBA" id="ARBA00023128"/>
    </source>
</evidence>
<keyword evidence="5" id="KW-0999">Mitochondrion inner membrane</keyword>
<evidence type="ECO:0000256" key="6">
    <source>
        <dbReference type="ARBA" id="ARBA00022982"/>
    </source>
</evidence>
<keyword evidence="6" id="KW-0249">Electron transport</keyword>
<protein>
    <submittedName>
        <fullName evidence="11">Ubiquinol--cytochrome-c reductase subunit 6</fullName>
    </submittedName>
</protein>
<dbReference type="EMBL" id="JANBUL010000305">
    <property type="protein sequence ID" value="KAJ2777208.1"/>
    <property type="molecule type" value="Genomic_DNA"/>
</dbReference>
<organism evidence="11 12">
    <name type="scientific">Coemansia javaensis</name>
    <dbReference type="NCBI Taxonomy" id="2761396"/>
    <lineage>
        <taxon>Eukaryota</taxon>
        <taxon>Fungi</taxon>
        <taxon>Fungi incertae sedis</taxon>
        <taxon>Zoopagomycota</taxon>
        <taxon>Kickxellomycotina</taxon>
        <taxon>Kickxellomycetes</taxon>
        <taxon>Kickxellales</taxon>
        <taxon>Kickxellaceae</taxon>
        <taxon>Coemansia</taxon>
    </lineage>
</organism>
<keyword evidence="4" id="KW-0679">Respiratory chain</keyword>
<reference evidence="11" key="1">
    <citation type="submission" date="2022-07" db="EMBL/GenBank/DDBJ databases">
        <title>Phylogenomic reconstructions and comparative analyses of Kickxellomycotina fungi.</title>
        <authorList>
            <person name="Reynolds N.K."/>
            <person name="Stajich J.E."/>
            <person name="Barry K."/>
            <person name="Grigoriev I.V."/>
            <person name="Crous P."/>
            <person name="Smith M.E."/>
        </authorList>
    </citation>
    <scope>NUCLEOTIDE SEQUENCE</scope>
    <source>
        <strain evidence="11">NBRC 105414</strain>
    </source>
</reference>
<dbReference type="PANTHER" id="PTHR15336:SF0">
    <property type="entry name" value="CYTOCHROME B-C1 COMPLEX SUBUNIT 6, MITOCHONDRIAL"/>
    <property type="match status" value="1"/>
</dbReference>
<keyword evidence="7" id="KW-0496">Mitochondrion</keyword>
<evidence type="ECO:0000256" key="1">
    <source>
        <dbReference type="ARBA" id="ARBA00004137"/>
    </source>
</evidence>